<gene>
    <name evidence="2" type="ORF">CLV71_102253</name>
</gene>
<organism evidence="2 3">
    <name type="scientific">Actinophytocola oryzae</name>
    <dbReference type="NCBI Taxonomy" id="502181"/>
    <lineage>
        <taxon>Bacteria</taxon>
        <taxon>Bacillati</taxon>
        <taxon>Actinomycetota</taxon>
        <taxon>Actinomycetes</taxon>
        <taxon>Pseudonocardiales</taxon>
        <taxon>Pseudonocardiaceae</taxon>
    </lineage>
</organism>
<name>A0A4R7W3J4_9PSEU</name>
<feature type="domain" description="Thioesterase" evidence="1">
    <location>
        <begin position="31"/>
        <end position="114"/>
    </location>
</feature>
<proteinExistence type="predicted"/>
<protein>
    <submittedName>
        <fullName evidence="2">Acyl-CoA thioester hydrolase</fullName>
    </submittedName>
</protein>
<dbReference type="InterPro" id="IPR006683">
    <property type="entry name" value="Thioestr_dom"/>
</dbReference>
<reference evidence="2 3" key="1">
    <citation type="submission" date="2019-03" db="EMBL/GenBank/DDBJ databases">
        <title>Genomic Encyclopedia of Archaeal and Bacterial Type Strains, Phase II (KMG-II): from individual species to whole genera.</title>
        <authorList>
            <person name="Goeker M."/>
        </authorList>
    </citation>
    <scope>NUCLEOTIDE SEQUENCE [LARGE SCALE GENOMIC DNA]</scope>
    <source>
        <strain evidence="2 3">DSM 45499</strain>
    </source>
</reference>
<dbReference type="AlphaFoldDB" id="A0A4R7W3J4"/>
<dbReference type="GO" id="GO:0047617">
    <property type="term" value="F:fatty acyl-CoA hydrolase activity"/>
    <property type="evidence" value="ECO:0007669"/>
    <property type="project" value="TreeGrafter"/>
</dbReference>
<dbReference type="EMBL" id="SOCP01000002">
    <property type="protein sequence ID" value="TDV56187.1"/>
    <property type="molecule type" value="Genomic_DNA"/>
</dbReference>
<dbReference type="Proteomes" id="UP000294927">
    <property type="component" value="Unassembled WGS sequence"/>
</dbReference>
<dbReference type="PANTHER" id="PTHR31793">
    <property type="entry name" value="4-HYDROXYBENZOYL-COA THIOESTERASE FAMILY MEMBER"/>
    <property type="match status" value="1"/>
</dbReference>
<evidence type="ECO:0000259" key="1">
    <source>
        <dbReference type="Pfam" id="PF03061"/>
    </source>
</evidence>
<dbReference type="CDD" id="cd00586">
    <property type="entry name" value="4HBT"/>
    <property type="match status" value="1"/>
</dbReference>
<dbReference type="InterPro" id="IPR050563">
    <property type="entry name" value="4-hydroxybenzoyl-CoA_TE"/>
</dbReference>
<dbReference type="PANTHER" id="PTHR31793:SF24">
    <property type="entry name" value="LONG-CHAIN ACYL-COA THIOESTERASE FADM"/>
    <property type="match status" value="1"/>
</dbReference>
<dbReference type="OrthoDB" id="194128at2"/>
<evidence type="ECO:0000313" key="3">
    <source>
        <dbReference type="Proteomes" id="UP000294927"/>
    </source>
</evidence>
<dbReference type="SUPFAM" id="SSF54637">
    <property type="entry name" value="Thioesterase/thiol ester dehydrase-isomerase"/>
    <property type="match status" value="1"/>
</dbReference>
<accession>A0A4R7W3J4</accession>
<sequence length="151" mass="17172">MNTREPVVPTVSYGHLEPMFVHFDDLDSMSMVHNIRYAVFVERALSMFWESNGYGYPNGTLSHPDASVGVAEFSISYRTPVRGTGFILVHLVVEHVGNSSVVYRFRVLDAEGVTVHAEGKRVHIHLDPRTFRPSPWAEETRAIYKTLQEPR</sequence>
<dbReference type="Gene3D" id="3.10.129.10">
    <property type="entry name" value="Hotdog Thioesterase"/>
    <property type="match status" value="1"/>
</dbReference>
<evidence type="ECO:0000313" key="2">
    <source>
        <dbReference type="EMBL" id="TDV56187.1"/>
    </source>
</evidence>
<dbReference type="InterPro" id="IPR029069">
    <property type="entry name" value="HotDog_dom_sf"/>
</dbReference>
<comment type="caution">
    <text evidence="2">The sequence shown here is derived from an EMBL/GenBank/DDBJ whole genome shotgun (WGS) entry which is preliminary data.</text>
</comment>
<keyword evidence="3" id="KW-1185">Reference proteome</keyword>
<keyword evidence="2" id="KW-0378">Hydrolase</keyword>
<dbReference type="Pfam" id="PF03061">
    <property type="entry name" value="4HBT"/>
    <property type="match status" value="1"/>
</dbReference>